<keyword evidence="5 9" id="KW-1133">Transmembrane helix</keyword>
<keyword evidence="10" id="KW-1185">Reference proteome</keyword>
<dbReference type="GeneID" id="102807228"/>
<dbReference type="EC" id="2.8.2.-" evidence="9"/>
<organism evidence="10 11">
    <name type="scientific">Saccoglossus kowalevskii</name>
    <name type="common">Acorn worm</name>
    <dbReference type="NCBI Taxonomy" id="10224"/>
    <lineage>
        <taxon>Eukaryota</taxon>
        <taxon>Metazoa</taxon>
        <taxon>Hemichordata</taxon>
        <taxon>Enteropneusta</taxon>
        <taxon>Harrimaniidae</taxon>
        <taxon>Saccoglossus</taxon>
    </lineage>
</organism>
<name>A0ABM0MCG9_SACKO</name>
<keyword evidence="8 9" id="KW-0325">Glycoprotein</keyword>
<evidence type="ECO:0000256" key="5">
    <source>
        <dbReference type="ARBA" id="ARBA00022989"/>
    </source>
</evidence>
<keyword evidence="9" id="KW-0119">Carbohydrate metabolism</keyword>
<dbReference type="PANTHER" id="PTHR12137:SF54">
    <property type="entry name" value="CARBOHYDRATE SULFOTRANSFERASE"/>
    <property type="match status" value="1"/>
</dbReference>
<evidence type="ECO:0000313" key="10">
    <source>
        <dbReference type="Proteomes" id="UP000694865"/>
    </source>
</evidence>
<feature type="transmembrane region" description="Helical" evidence="9">
    <location>
        <begin position="7"/>
        <end position="27"/>
    </location>
</feature>
<gene>
    <name evidence="11" type="primary">LOC102807228</name>
</gene>
<accession>A0ABM0MCG9</accession>
<reference evidence="11" key="1">
    <citation type="submission" date="2025-08" db="UniProtKB">
        <authorList>
            <consortium name="RefSeq"/>
        </authorList>
    </citation>
    <scope>IDENTIFICATION</scope>
    <source>
        <tissue evidence="11">Testes</tissue>
    </source>
</reference>
<evidence type="ECO:0000256" key="3">
    <source>
        <dbReference type="ARBA" id="ARBA00022679"/>
    </source>
</evidence>
<protein>
    <recommendedName>
        <fullName evidence="9">Carbohydrate sulfotransferase</fullName>
        <ecNumber evidence="9">2.8.2.-</ecNumber>
    </recommendedName>
</protein>
<evidence type="ECO:0000256" key="6">
    <source>
        <dbReference type="ARBA" id="ARBA00023034"/>
    </source>
</evidence>
<keyword evidence="7 9" id="KW-0472">Membrane</keyword>
<keyword evidence="3 9" id="KW-0808">Transferase</keyword>
<keyword evidence="9" id="KW-0735">Signal-anchor</keyword>
<evidence type="ECO:0000256" key="8">
    <source>
        <dbReference type="ARBA" id="ARBA00023180"/>
    </source>
</evidence>
<keyword evidence="4 9" id="KW-0812">Transmembrane</keyword>
<dbReference type="Proteomes" id="UP000694865">
    <property type="component" value="Unplaced"/>
</dbReference>
<evidence type="ECO:0000256" key="1">
    <source>
        <dbReference type="ARBA" id="ARBA00004323"/>
    </source>
</evidence>
<evidence type="ECO:0000313" key="11">
    <source>
        <dbReference type="RefSeq" id="XP_006817710.1"/>
    </source>
</evidence>
<dbReference type="InterPro" id="IPR018011">
    <property type="entry name" value="Carb_sulfotrans_8-10"/>
</dbReference>
<sequence length="329" mass="38722">MYRWWRVAIIRTVLFCVINSPFLYLFIQGYHRYVLAAEKHTDLTRLVHDGISVNWTATQQWRKVLLRKTCKHLKNTLSEFSMAKVCVEDHHKLLMCATPKVGSSTWKTLFLVLSGRYNSSSEMGTRSDVHGNMPCYIMSDERWDHYKDYTSFLFVRHPFSKLLSAYKDKITPMGSQMEGFAKNTIRHILRTYRKIKSPIIKNTESEYNVTFEEFAMYVAGTRDDPLSMNRHWIPQYLNCDVCSKKFDVIGKLETFTEDSIHILERVHAKTNLNFTPTTSLSTNVQSSGDEYILEYFKHLNSTLVKQLYELYEMDFKLFGYKYPEYLLSS</sequence>
<dbReference type="PANTHER" id="PTHR12137">
    <property type="entry name" value="CARBOHYDRATE SULFOTRANSFERASE"/>
    <property type="match status" value="1"/>
</dbReference>
<evidence type="ECO:0000256" key="4">
    <source>
        <dbReference type="ARBA" id="ARBA00022692"/>
    </source>
</evidence>
<dbReference type="InterPro" id="IPR005331">
    <property type="entry name" value="Sulfotransferase"/>
</dbReference>
<comment type="similarity">
    <text evidence="2 9">Belongs to the sulfotransferase 2 family.</text>
</comment>
<evidence type="ECO:0000256" key="9">
    <source>
        <dbReference type="RuleBase" id="RU364020"/>
    </source>
</evidence>
<comment type="subcellular location">
    <subcellularLocation>
        <location evidence="1 9">Golgi apparatus membrane</location>
        <topology evidence="1 9">Single-pass type II membrane protein</topology>
    </subcellularLocation>
</comment>
<evidence type="ECO:0000256" key="7">
    <source>
        <dbReference type="ARBA" id="ARBA00023136"/>
    </source>
</evidence>
<keyword evidence="6 9" id="KW-0333">Golgi apparatus</keyword>
<dbReference type="Pfam" id="PF03567">
    <property type="entry name" value="Sulfotransfer_2"/>
    <property type="match status" value="1"/>
</dbReference>
<dbReference type="RefSeq" id="XP_006817710.1">
    <property type="nucleotide sequence ID" value="XM_006817647.1"/>
</dbReference>
<evidence type="ECO:0000256" key="2">
    <source>
        <dbReference type="ARBA" id="ARBA00006339"/>
    </source>
</evidence>
<proteinExistence type="inferred from homology"/>